<accession>A0ABW2L2Q2</accession>
<dbReference type="InterPro" id="IPR038765">
    <property type="entry name" value="Papain-like_cys_pep_sf"/>
</dbReference>
<proteinExistence type="predicted"/>
<feature type="chain" id="PRO_5046990364" evidence="1">
    <location>
        <begin position="22"/>
        <end position="215"/>
    </location>
</feature>
<protein>
    <submittedName>
        <fullName evidence="2">YiiX/YebB-like N1pC/P60 family cysteine hydrolase</fullName>
    </submittedName>
</protein>
<dbReference type="SUPFAM" id="SSF54001">
    <property type="entry name" value="Cysteine proteinases"/>
    <property type="match status" value="1"/>
</dbReference>
<sequence length="215" mass="23779">MLRLLPLFVAVIGLLPLSASAGSRLKKPAPVHYDLREGDIVFQGNAGPQSDAVRAATGSPFTHCGIVFKKDGQFLVMEAIQPVQVTPLERFIQRSLPGTFHAMRLKQAVDPASLISARNWAAKQAGLPYDVHFRWDDEKLYCSEFVWKAYEKAGVKLCEKRPFRSYELEAPAVKQVIDQRYGGLDKLPLDEPAVAPGDLAASPLLVEVPRLTKKN</sequence>
<keyword evidence="3" id="KW-1185">Reference proteome</keyword>
<dbReference type="Proteomes" id="UP001596472">
    <property type="component" value="Unassembled WGS sequence"/>
</dbReference>
<comment type="caution">
    <text evidence="2">The sequence shown here is derived from an EMBL/GenBank/DDBJ whole genome shotgun (WGS) entry which is preliminary data.</text>
</comment>
<evidence type="ECO:0000313" key="2">
    <source>
        <dbReference type="EMBL" id="MFC7335845.1"/>
    </source>
</evidence>
<feature type="signal peptide" evidence="1">
    <location>
        <begin position="1"/>
        <end position="21"/>
    </location>
</feature>
<evidence type="ECO:0000256" key="1">
    <source>
        <dbReference type="SAM" id="SignalP"/>
    </source>
</evidence>
<gene>
    <name evidence="2" type="ORF">ACFQY0_01545</name>
</gene>
<organism evidence="2 3">
    <name type="scientific">Haloferula chungangensis</name>
    <dbReference type="NCBI Taxonomy" id="1048331"/>
    <lineage>
        <taxon>Bacteria</taxon>
        <taxon>Pseudomonadati</taxon>
        <taxon>Verrucomicrobiota</taxon>
        <taxon>Verrucomicrobiia</taxon>
        <taxon>Verrucomicrobiales</taxon>
        <taxon>Verrucomicrobiaceae</taxon>
        <taxon>Haloferula</taxon>
    </lineage>
</organism>
<dbReference type="InterPro" id="IPR024453">
    <property type="entry name" value="Peptidase_C92"/>
</dbReference>
<evidence type="ECO:0000313" key="3">
    <source>
        <dbReference type="Proteomes" id="UP001596472"/>
    </source>
</evidence>
<dbReference type="Pfam" id="PF05708">
    <property type="entry name" value="Peptidase_C92"/>
    <property type="match status" value="1"/>
</dbReference>
<dbReference type="Gene3D" id="3.90.1720.10">
    <property type="entry name" value="endopeptidase domain like (from Nostoc punctiforme)"/>
    <property type="match status" value="1"/>
</dbReference>
<name>A0ABW2L2Q2_9BACT</name>
<dbReference type="RefSeq" id="WP_379708360.1">
    <property type="nucleotide sequence ID" value="NZ_JBHTBS010000001.1"/>
</dbReference>
<dbReference type="EMBL" id="JBHTBS010000001">
    <property type="protein sequence ID" value="MFC7335845.1"/>
    <property type="molecule type" value="Genomic_DNA"/>
</dbReference>
<keyword evidence="1" id="KW-0732">Signal</keyword>
<reference evidence="3" key="1">
    <citation type="journal article" date="2019" name="Int. J. Syst. Evol. Microbiol.">
        <title>The Global Catalogue of Microorganisms (GCM) 10K type strain sequencing project: providing services to taxonomists for standard genome sequencing and annotation.</title>
        <authorList>
            <consortium name="The Broad Institute Genomics Platform"/>
            <consortium name="The Broad Institute Genome Sequencing Center for Infectious Disease"/>
            <person name="Wu L."/>
            <person name="Ma J."/>
        </authorList>
    </citation>
    <scope>NUCLEOTIDE SEQUENCE [LARGE SCALE GENOMIC DNA]</scope>
    <source>
        <strain evidence="3">CGMCC 4.1467</strain>
    </source>
</reference>